<accession>A0A9K3M398</accession>
<dbReference type="AlphaFoldDB" id="A0A9K3M398"/>
<dbReference type="EMBL" id="JAGRRH010000003">
    <property type="protein sequence ID" value="KAG7372510.1"/>
    <property type="molecule type" value="Genomic_DNA"/>
</dbReference>
<protein>
    <submittedName>
        <fullName evidence="2">Uncharacterized protein</fullName>
    </submittedName>
</protein>
<sequence length="542" mass="60336">MALILLAGAGYAYYKSQGNGAPEEYPLDPAICLEGKVAVDFLPLELRSPLLSNAVTTITFYKGDYRAIKEPLEQRVQEILTANPWLSGWLAKKPGDNQIKLWYDPEGKVTAPSIFTVFEPGDIPLKRDTQFVQYHDVCSDYAVKVPPAAKLIGKNMPVWKVSIVPDAVEHFSRFALIVSQSQILGDNYTYYKLFGMLSSESPVAAMNPIRHQDFQQEMEKYMGPDEAYYFEKSAPDLLDQMMENYCKKKGNDVDSGNTQNKIETLLFTISKDWLDSQTQQAIIDEQQRQQKISSNSTIGIENNATASPLRPAEIVLSWWFKLSGADIGLYAHELRSDLDVLSENDAGTYSNPIPYTHDDFATPQMIRESIQNGKRSGVSFKTGERIPLPRITTGKKFALGLDWNRHHPNSTFSGTEDIVEDLHIPLLTAEELCSFSSKISCCLLFTANSQRIGAFVVAKKEICDRILGSGIVDEDMKTSLTKKLASKRGSVIVFNALPDLETLSVDITLDDYEGNSQDKSVEGMEGRIEKEDAAGGEATDSE</sequence>
<keyword evidence="3" id="KW-1185">Reference proteome</keyword>
<dbReference type="OrthoDB" id="192440at2759"/>
<comment type="caution">
    <text evidence="2">The sequence shown here is derived from an EMBL/GenBank/DDBJ whole genome shotgun (WGS) entry which is preliminary data.</text>
</comment>
<feature type="compositionally biased region" description="Basic and acidic residues" evidence="1">
    <location>
        <begin position="519"/>
        <end position="533"/>
    </location>
</feature>
<organism evidence="2 3">
    <name type="scientific">Nitzschia inconspicua</name>
    <dbReference type="NCBI Taxonomy" id="303405"/>
    <lineage>
        <taxon>Eukaryota</taxon>
        <taxon>Sar</taxon>
        <taxon>Stramenopiles</taxon>
        <taxon>Ochrophyta</taxon>
        <taxon>Bacillariophyta</taxon>
        <taxon>Bacillariophyceae</taxon>
        <taxon>Bacillariophycidae</taxon>
        <taxon>Bacillariales</taxon>
        <taxon>Bacillariaceae</taxon>
        <taxon>Nitzschia</taxon>
    </lineage>
</organism>
<name>A0A9K3M398_9STRA</name>
<gene>
    <name evidence="2" type="ORF">IV203_018653</name>
</gene>
<feature type="region of interest" description="Disordered" evidence="1">
    <location>
        <begin position="513"/>
        <end position="542"/>
    </location>
</feature>
<proteinExistence type="predicted"/>
<reference evidence="2" key="1">
    <citation type="journal article" date="2021" name="Sci. Rep.">
        <title>Diploid genomic architecture of Nitzschia inconspicua, an elite biomass production diatom.</title>
        <authorList>
            <person name="Oliver A."/>
            <person name="Podell S."/>
            <person name="Pinowska A."/>
            <person name="Traller J.C."/>
            <person name="Smith S.R."/>
            <person name="McClure R."/>
            <person name="Beliaev A."/>
            <person name="Bohutskyi P."/>
            <person name="Hill E.A."/>
            <person name="Rabines A."/>
            <person name="Zheng H."/>
            <person name="Allen L.Z."/>
            <person name="Kuo A."/>
            <person name="Grigoriev I.V."/>
            <person name="Allen A.E."/>
            <person name="Hazlebeck D."/>
            <person name="Allen E.E."/>
        </authorList>
    </citation>
    <scope>NUCLEOTIDE SEQUENCE</scope>
    <source>
        <strain evidence="2">Hildebrandi</strain>
    </source>
</reference>
<evidence type="ECO:0000256" key="1">
    <source>
        <dbReference type="SAM" id="MobiDB-lite"/>
    </source>
</evidence>
<dbReference type="Proteomes" id="UP000693970">
    <property type="component" value="Unassembled WGS sequence"/>
</dbReference>
<reference evidence="2" key="2">
    <citation type="submission" date="2021-04" db="EMBL/GenBank/DDBJ databases">
        <authorList>
            <person name="Podell S."/>
        </authorList>
    </citation>
    <scope>NUCLEOTIDE SEQUENCE</scope>
    <source>
        <strain evidence="2">Hildebrandi</strain>
    </source>
</reference>
<evidence type="ECO:0000313" key="3">
    <source>
        <dbReference type="Proteomes" id="UP000693970"/>
    </source>
</evidence>
<evidence type="ECO:0000313" key="2">
    <source>
        <dbReference type="EMBL" id="KAG7372510.1"/>
    </source>
</evidence>